<dbReference type="GO" id="GO:0004519">
    <property type="term" value="F:endonuclease activity"/>
    <property type="evidence" value="ECO:0007669"/>
    <property type="project" value="UniProtKB-KW"/>
</dbReference>
<keyword evidence="12" id="KW-1185">Reference proteome</keyword>
<keyword evidence="5" id="KW-0227">DNA damage</keyword>
<dbReference type="InterPro" id="IPR036691">
    <property type="entry name" value="Endo/exonu/phosph_ase_sf"/>
</dbReference>
<keyword evidence="11" id="KW-0255">Endonuclease</keyword>
<protein>
    <submittedName>
        <fullName evidence="11">Metal-dependent hydrolase, endonuclease/exonuclease/phosphatase family</fullName>
    </submittedName>
</protein>
<keyword evidence="4" id="KW-0479">Metal-binding</keyword>
<feature type="compositionally biased region" description="Low complexity" evidence="9">
    <location>
        <begin position="14"/>
        <end position="50"/>
    </location>
</feature>
<evidence type="ECO:0000256" key="4">
    <source>
        <dbReference type="ARBA" id="ARBA00022723"/>
    </source>
</evidence>
<feature type="compositionally biased region" description="Basic and acidic residues" evidence="9">
    <location>
        <begin position="1"/>
        <end position="11"/>
    </location>
</feature>
<evidence type="ECO:0000313" key="11">
    <source>
        <dbReference type="EMBL" id="SCE69344.1"/>
    </source>
</evidence>
<keyword evidence="8" id="KW-0234">DNA repair</keyword>
<evidence type="ECO:0000313" key="12">
    <source>
        <dbReference type="Proteomes" id="UP000198797"/>
    </source>
</evidence>
<comment type="cofactor">
    <cofactor evidence="1">
        <name>Mn(2+)</name>
        <dbReference type="ChEBI" id="CHEBI:29035"/>
    </cofactor>
</comment>
<dbReference type="InterPro" id="IPR005135">
    <property type="entry name" value="Endo/exonuclease/phosphatase"/>
</dbReference>
<keyword evidence="11" id="KW-0269">Exonuclease</keyword>
<dbReference type="InterPro" id="IPR051547">
    <property type="entry name" value="TDP2-like"/>
</dbReference>
<evidence type="ECO:0000256" key="1">
    <source>
        <dbReference type="ARBA" id="ARBA00001936"/>
    </source>
</evidence>
<dbReference type="EMBL" id="FMCU01000001">
    <property type="protein sequence ID" value="SCE69344.1"/>
    <property type="molecule type" value="Genomic_DNA"/>
</dbReference>
<dbReference type="PANTHER" id="PTHR15822">
    <property type="entry name" value="TRAF AND TNF RECEPTOR-ASSOCIATED PROTEIN"/>
    <property type="match status" value="1"/>
</dbReference>
<keyword evidence="7" id="KW-0460">Magnesium</keyword>
<dbReference type="PANTHER" id="PTHR15822:SF4">
    <property type="entry name" value="TYROSYL-DNA PHOSPHODIESTERASE 2"/>
    <property type="match status" value="1"/>
</dbReference>
<dbReference type="GO" id="GO:0004527">
    <property type="term" value="F:exonuclease activity"/>
    <property type="evidence" value="ECO:0007669"/>
    <property type="project" value="UniProtKB-KW"/>
</dbReference>
<comment type="cofactor">
    <cofactor evidence="2">
        <name>Mg(2+)</name>
        <dbReference type="ChEBI" id="CHEBI:18420"/>
    </cofactor>
</comment>
<keyword evidence="6 11" id="KW-0378">Hydrolase</keyword>
<dbReference type="Pfam" id="PF03372">
    <property type="entry name" value="Exo_endo_phos"/>
    <property type="match status" value="1"/>
</dbReference>
<feature type="domain" description="Endonuclease/exonuclease/phosphatase" evidence="10">
    <location>
        <begin position="62"/>
        <end position="271"/>
    </location>
</feature>
<dbReference type="STRING" id="121616.GA0070216_101402"/>
<feature type="region of interest" description="Disordered" evidence="9">
    <location>
        <begin position="1"/>
        <end position="50"/>
    </location>
</feature>
<evidence type="ECO:0000259" key="10">
    <source>
        <dbReference type="Pfam" id="PF03372"/>
    </source>
</evidence>
<name>A0A1C4UCG0_9ACTN</name>
<evidence type="ECO:0000256" key="8">
    <source>
        <dbReference type="ARBA" id="ARBA00023204"/>
    </source>
</evidence>
<evidence type="ECO:0000256" key="2">
    <source>
        <dbReference type="ARBA" id="ARBA00001946"/>
    </source>
</evidence>
<accession>A0A1C4UCG0</accession>
<dbReference type="OrthoDB" id="3820230at2"/>
<evidence type="ECO:0000256" key="6">
    <source>
        <dbReference type="ARBA" id="ARBA00022801"/>
    </source>
</evidence>
<proteinExistence type="predicted"/>
<dbReference type="AlphaFoldDB" id="A0A1C4UCG0"/>
<gene>
    <name evidence="11" type="ORF">GA0070216_101402</name>
</gene>
<dbReference type="SUPFAM" id="SSF56219">
    <property type="entry name" value="DNase I-like"/>
    <property type="match status" value="1"/>
</dbReference>
<dbReference type="Proteomes" id="UP000198797">
    <property type="component" value="Unassembled WGS sequence"/>
</dbReference>
<keyword evidence="3" id="KW-0540">Nuclease</keyword>
<dbReference type="GO" id="GO:0046872">
    <property type="term" value="F:metal ion binding"/>
    <property type="evidence" value="ECO:0007669"/>
    <property type="project" value="UniProtKB-KW"/>
</dbReference>
<evidence type="ECO:0000256" key="7">
    <source>
        <dbReference type="ARBA" id="ARBA00022842"/>
    </source>
</evidence>
<evidence type="ECO:0000256" key="9">
    <source>
        <dbReference type="SAM" id="MobiDB-lite"/>
    </source>
</evidence>
<dbReference type="Gene3D" id="3.60.10.10">
    <property type="entry name" value="Endonuclease/exonuclease/phosphatase"/>
    <property type="match status" value="1"/>
</dbReference>
<organism evidence="11 12">
    <name type="scientific">Micromonospora matsumotoense</name>
    <dbReference type="NCBI Taxonomy" id="121616"/>
    <lineage>
        <taxon>Bacteria</taxon>
        <taxon>Bacillati</taxon>
        <taxon>Actinomycetota</taxon>
        <taxon>Actinomycetes</taxon>
        <taxon>Micromonosporales</taxon>
        <taxon>Micromonosporaceae</taxon>
        <taxon>Micromonospora</taxon>
    </lineage>
</organism>
<evidence type="ECO:0000256" key="5">
    <source>
        <dbReference type="ARBA" id="ARBA00022763"/>
    </source>
</evidence>
<evidence type="ECO:0000256" key="3">
    <source>
        <dbReference type="ARBA" id="ARBA00022722"/>
    </source>
</evidence>
<reference evidence="12" key="1">
    <citation type="submission" date="2016-06" db="EMBL/GenBank/DDBJ databases">
        <authorList>
            <person name="Varghese N."/>
            <person name="Submissions Spin"/>
        </authorList>
    </citation>
    <scope>NUCLEOTIDE SEQUENCE [LARGE SCALE GENOMIC DNA]</scope>
    <source>
        <strain evidence="12">DSM 44100</strain>
    </source>
</reference>
<sequence length="283" mass="29169">MSTGPTDRRPDAPAPAEAAPAVTAPADADAGSNAPPATPASAAAGAGGPAPADAARVPLRVVSYNIHSQRDDAAALASVVREAAPDVVIVQEAPRRFRWRQKSALLADSFGLVVAAGGLPSLGNLLLTSLRVRVTGTHCQRFPLTPGRHLRGAAYARCQVGGARFLLAGSHLATDPVERPGQAALLKRELAASDLPVVFGADLNEGPDGAAWGTVAAGLTDAAIAADAADRHTYSCTNPRRRIDALFVDPRVEVVGYDVVDTPTTRRASDHFPVLVDLLLPAG</sequence>
<dbReference type="GO" id="GO:0006281">
    <property type="term" value="P:DNA repair"/>
    <property type="evidence" value="ECO:0007669"/>
    <property type="project" value="UniProtKB-KW"/>
</dbReference>